<evidence type="ECO:0000256" key="2">
    <source>
        <dbReference type="ARBA" id="ARBA00004170"/>
    </source>
</evidence>
<protein>
    <recommendedName>
        <fullName evidence="10">ATP synthase gamma chain</fullName>
    </recommendedName>
    <alternativeName>
        <fullName evidence="10">ATP synthase F1 sector gamma subunit</fullName>
    </alternativeName>
    <alternativeName>
        <fullName evidence="10">F-ATPase gamma subunit</fullName>
    </alternativeName>
</protein>
<dbReference type="HAMAP" id="MF_00815">
    <property type="entry name" value="ATP_synth_gamma_bact"/>
    <property type="match status" value="1"/>
</dbReference>
<keyword evidence="9 10" id="KW-0066">ATP synthesis</keyword>
<evidence type="ECO:0000313" key="11">
    <source>
        <dbReference type="EMBL" id="MFC4350516.1"/>
    </source>
</evidence>
<dbReference type="PANTHER" id="PTHR11693:SF22">
    <property type="entry name" value="ATP SYNTHASE SUBUNIT GAMMA, MITOCHONDRIAL"/>
    <property type="match status" value="1"/>
</dbReference>
<proteinExistence type="inferred from homology"/>
<dbReference type="Proteomes" id="UP001595799">
    <property type="component" value="Unassembled WGS sequence"/>
</dbReference>
<comment type="similarity">
    <text evidence="3 10">Belongs to the ATPase gamma chain family.</text>
</comment>
<dbReference type="NCBIfam" id="TIGR01146">
    <property type="entry name" value="ATPsyn_F1gamma"/>
    <property type="match status" value="1"/>
</dbReference>
<keyword evidence="8 10" id="KW-0139">CF(1)</keyword>
<dbReference type="NCBIfam" id="NF004146">
    <property type="entry name" value="PRK05621.1-4"/>
    <property type="match status" value="1"/>
</dbReference>
<evidence type="ECO:0000256" key="10">
    <source>
        <dbReference type="HAMAP-Rule" id="MF_00815"/>
    </source>
</evidence>
<dbReference type="InterPro" id="IPR035968">
    <property type="entry name" value="ATP_synth_F1_ATPase_gsu"/>
</dbReference>
<evidence type="ECO:0000256" key="3">
    <source>
        <dbReference type="ARBA" id="ARBA00007681"/>
    </source>
</evidence>
<evidence type="ECO:0000256" key="7">
    <source>
        <dbReference type="ARBA" id="ARBA00023136"/>
    </source>
</evidence>
<dbReference type="RefSeq" id="WP_382420851.1">
    <property type="nucleotide sequence ID" value="NZ_JBHSCW010000001.1"/>
</dbReference>
<evidence type="ECO:0000256" key="8">
    <source>
        <dbReference type="ARBA" id="ARBA00023196"/>
    </source>
</evidence>
<comment type="subcellular location">
    <subcellularLocation>
        <location evidence="10">Cell membrane</location>
        <topology evidence="10">Peripheral membrane protein</topology>
    </subcellularLocation>
    <subcellularLocation>
        <location evidence="2">Membrane</location>
        <topology evidence="2">Peripheral membrane protein</topology>
    </subcellularLocation>
</comment>
<accession>A0ABV8UI39</accession>
<dbReference type="Pfam" id="PF00231">
    <property type="entry name" value="ATP-synt"/>
    <property type="match status" value="1"/>
</dbReference>
<evidence type="ECO:0000256" key="6">
    <source>
        <dbReference type="ARBA" id="ARBA00023065"/>
    </source>
</evidence>
<evidence type="ECO:0000256" key="1">
    <source>
        <dbReference type="ARBA" id="ARBA00003456"/>
    </source>
</evidence>
<gene>
    <name evidence="10" type="primary">atpG</name>
    <name evidence="11" type="ORF">ACFOW6_03040</name>
</gene>
<organism evidence="11 12">
    <name type="scientific">Fodinicurvata halophila</name>
    <dbReference type="NCBI Taxonomy" id="1419723"/>
    <lineage>
        <taxon>Bacteria</taxon>
        <taxon>Pseudomonadati</taxon>
        <taxon>Pseudomonadota</taxon>
        <taxon>Alphaproteobacteria</taxon>
        <taxon>Rhodospirillales</taxon>
        <taxon>Rhodovibrionaceae</taxon>
        <taxon>Fodinicurvata</taxon>
    </lineage>
</organism>
<keyword evidence="7 10" id="KW-0472">Membrane</keyword>
<dbReference type="PIRSF" id="PIRSF039089">
    <property type="entry name" value="ATP_synthase_gamma"/>
    <property type="match status" value="1"/>
</dbReference>
<sequence>MASLKELRSRISSVKSTQKITSAMKMVAAAKLRRAQEQVEASRPYAERMARMLGSLAESVKGGNGPKLLTGTGKDDVHLLIVATADRGLCGAFNSSIVRDARKHIEQLKSEGKTVKIICIGRKGKDLLRRQYADDILETVENVTKPRPSFDKAHAIAQDVLQRFDDGEFDVCTLFFARFKSAISQIVTRQQLVPFDEGHSAALEQAEEEAEAEKQSGFVYDYEPEEEEILKDLLPRNLAVQIYKAILENNASENGARMTAMDNATRNAEEMIDDLTMLYNRTRQAEITKELIEIISAKEAM</sequence>
<keyword evidence="4 10" id="KW-0813">Transport</keyword>
<evidence type="ECO:0000256" key="5">
    <source>
        <dbReference type="ARBA" id="ARBA00022781"/>
    </source>
</evidence>
<dbReference type="InterPro" id="IPR000131">
    <property type="entry name" value="ATP_synth_F1_gsu"/>
</dbReference>
<comment type="subunit">
    <text evidence="10">F-type ATPases have 2 components, CF(1) - the catalytic core - and CF(0) - the membrane proton channel. CF(1) has five subunits: alpha(3), beta(3), gamma(1), delta(1), epsilon(1). CF(0) has three main subunits: a, b and c.</text>
</comment>
<dbReference type="Gene3D" id="3.40.1380.10">
    <property type="match status" value="1"/>
</dbReference>
<dbReference type="PRINTS" id="PR00126">
    <property type="entry name" value="ATPASEGAMMA"/>
</dbReference>
<dbReference type="SUPFAM" id="SSF52943">
    <property type="entry name" value="ATP synthase (F1-ATPase), gamma subunit"/>
    <property type="match status" value="1"/>
</dbReference>
<keyword evidence="5 10" id="KW-0375">Hydrogen ion transport</keyword>
<dbReference type="Gene3D" id="1.10.287.80">
    <property type="entry name" value="ATP synthase, gamma subunit, helix hairpin domain"/>
    <property type="match status" value="1"/>
</dbReference>
<name>A0ABV8UI39_9PROT</name>
<evidence type="ECO:0000256" key="4">
    <source>
        <dbReference type="ARBA" id="ARBA00022448"/>
    </source>
</evidence>
<dbReference type="PANTHER" id="PTHR11693">
    <property type="entry name" value="ATP SYNTHASE GAMMA CHAIN"/>
    <property type="match status" value="1"/>
</dbReference>
<dbReference type="CDD" id="cd12151">
    <property type="entry name" value="F1-ATPase_gamma"/>
    <property type="match status" value="1"/>
</dbReference>
<evidence type="ECO:0000313" key="12">
    <source>
        <dbReference type="Proteomes" id="UP001595799"/>
    </source>
</evidence>
<evidence type="ECO:0000256" key="9">
    <source>
        <dbReference type="ARBA" id="ARBA00023310"/>
    </source>
</evidence>
<keyword evidence="6 10" id="KW-0406">Ion transport</keyword>
<keyword evidence="10" id="KW-1003">Cell membrane</keyword>
<reference evidence="12" key="1">
    <citation type="journal article" date="2019" name="Int. J. Syst. Evol. Microbiol.">
        <title>The Global Catalogue of Microorganisms (GCM) 10K type strain sequencing project: providing services to taxonomists for standard genome sequencing and annotation.</title>
        <authorList>
            <consortium name="The Broad Institute Genomics Platform"/>
            <consortium name="The Broad Institute Genome Sequencing Center for Infectious Disease"/>
            <person name="Wu L."/>
            <person name="Ma J."/>
        </authorList>
    </citation>
    <scope>NUCLEOTIDE SEQUENCE [LARGE SCALE GENOMIC DNA]</scope>
    <source>
        <strain evidence="12">CECT 8472</strain>
    </source>
</reference>
<comment type="caution">
    <text evidence="11">The sequence shown here is derived from an EMBL/GenBank/DDBJ whole genome shotgun (WGS) entry which is preliminary data.</text>
</comment>
<dbReference type="EMBL" id="JBHSCW010000001">
    <property type="protein sequence ID" value="MFC4350516.1"/>
    <property type="molecule type" value="Genomic_DNA"/>
</dbReference>
<comment type="function">
    <text evidence="1 10">Produces ATP from ADP in the presence of a proton gradient across the membrane. The gamma chain is believed to be important in regulating ATPase activity and the flow of protons through the CF(0) complex.</text>
</comment>
<keyword evidence="12" id="KW-1185">Reference proteome</keyword>